<evidence type="ECO:0000256" key="3">
    <source>
        <dbReference type="ARBA" id="ARBA00022806"/>
    </source>
</evidence>
<dbReference type="InterPro" id="IPR014001">
    <property type="entry name" value="Helicase_ATP-bd"/>
</dbReference>
<organism evidence="7 8">
    <name type="scientific">Plasmodium chabaudi chabaudi</name>
    <dbReference type="NCBI Taxonomy" id="31271"/>
    <lineage>
        <taxon>Eukaryota</taxon>
        <taxon>Sar</taxon>
        <taxon>Alveolata</taxon>
        <taxon>Apicomplexa</taxon>
        <taxon>Aconoidasida</taxon>
        <taxon>Haemosporida</taxon>
        <taxon>Plasmodiidae</taxon>
        <taxon>Plasmodium</taxon>
        <taxon>Plasmodium (Vinckeia)</taxon>
    </lineage>
</organism>
<dbReference type="VEuPathDB" id="PlasmoDB:PCHAS_1350600"/>
<keyword evidence="1" id="KW-0547">Nucleotide-binding</keyword>
<accession>A0A4V0KDJ5</accession>
<dbReference type="PANTHER" id="PTHR47961">
    <property type="entry name" value="DNA POLYMERASE THETA, PUTATIVE (AFU_ORTHOLOGUE AFUA_1G05260)-RELATED"/>
    <property type="match status" value="1"/>
</dbReference>
<dbReference type="Gene3D" id="3.40.50.300">
    <property type="entry name" value="P-loop containing nucleotide triphosphate hydrolases"/>
    <property type="match status" value="2"/>
</dbReference>
<dbReference type="SUPFAM" id="SSF52540">
    <property type="entry name" value="P-loop containing nucleoside triphosphate hydrolases"/>
    <property type="match status" value="1"/>
</dbReference>
<dbReference type="InterPro" id="IPR027417">
    <property type="entry name" value="P-loop_NTPase"/>
</dbReference>
<dbReference type="Proteomes" id="UP000071118">
    <property type="component" value="Chromosome 13"/>
</dbReference>
<dbReference type="AlphaFoldDB" id="A0A4V0KDJ5"/>
<dbReference type="OrthoDB" id="2320933at2759"/>
<dbReference type="InterPro" id="IPR011545">
    <property type="entry name" value="DEAD/DEAH_box_helicase_dom"/>
</dbReference>
<dbReference type="PROSITE" id="PS51194">
    <property type="entry name" value="HELICASE_CTER"/>
    <property type="match status" value="1"/>
</dbReference>
<protein>
    <submittedName>
        <fullName evidence="7">DNA polymerase theta, putative</fullName>
    </submittedName>
</protein>
<dbReference type="GO" id="GO:0005524">
    <property type="term" value="F:ATP binding"/>
    <property type="evidence" value="ECO:0007669"/>
    <property type="project" value="UniProtKB-KW"/>
</dbReference>
<gene>
    <name evidence="7" type="ORF">PCHAS_1350600</name>
</gene>
<dbReference type="Pfam" id="PF00270">
    <property type="entry name" value="DEAD"/>
    <property type="match status" value="1"/>
</dbReference>
<keyword evidence="3" id="KW-0347">Helicase</keyword>
<feature type="domain" description="Helicase C-terminal" evidence="6">
    <location>
        <begin position="422"/>
        <end position="619"/>
    </location>
</feature>
<dbReference type="EMBL" id="LK022890">
    <property type="protein sequence ID" value="VTZ70458.1"/>
    <property type="molecule type" value="Genomic_DNA"/>
</dbReference>
<dbReference type="GO" id="GO:0003676">
    <property type="term" value="F:nucleic acid binding"/>
    <property type="evidence" value="ECO:0007669"/>
    <property type="project" value="InterPro"/>
</dbReference>
<dbReference type="GO" id="GO:0004386">
    <property type="term" value="F:helicase activity"/>
    <property type="evidence" value="ECO:0007669"/>
    <property type="project" value="UniProtKB-KW"/>
</dbReference>
<evidence type="ECO:0000256" key="2">
    <source>
        <dbReference type="ARBA" id="ARBA00022801"/>
    </source>
</evidence>
<dbReference type="RefSeq" id="XP_016654688.1">
    <property type="nucleotide sequence ID" value="XM_016799392.1"/>
</dbReference>
<evidence type="ECO:0000313" key="8">
    <source>
        <dbReference type="Proteomes" id="UP000071118"/>
    </source>
</evidence>
<sequence length="1078" mass="128189">MFCAKQKKKNKKDNPPLCHRRLGIFKKKLYKNNHQLIYISLSGHVYTSPNYREVSEFDNDILTKLNISKTGEYSSINNDKFIYETVNDLNKIEKFIHDEKNFEYYYIPPSIIRKYNEIGIYELHDEQVEFLRNAFENEYIENGLNNKKDDIIYDATHVQDINEILNSEFFSAFENFGERGEMIKCLHSNVITEHVQEKNMNETPIKNIQNDKEFYKNFLFSMPTGMGKTLIYDIIIIRFILYKGYRVILTLPTVSLINEKYDYYEMLLGNDTVSLNIKKFNSFNFTGYSYSLSTDIALCTYEQANIIINIIIKNNLKSNFIFIIDEIHYINDLQRGFFIESLLTKIKYAQKNYNHIFNLRAYGFSATLSNIDHIGRWLEAKIRVSSKKTQKIKYLYKIKNVMYKDIEQKYIERSLDIPYVLDPDHLGYILSEELILKRNVLIFCSTKKQSEKVASFISNVISYYLKNIDFNISIELLEKRKNLINQLNEIKDINTKIVEIEKLIINGIFYHHAELGKYEKDIIENALRNNILFCLCCTTTLSVGVNFNVHTIIIRNIKVGISFLTKDQIIQISGRCGRLKKKVDGNSNLDIKPLHYNNNNKGNNNLHNETEKYELTKAMNTNNSNCYVKDYDTNCDGKVIMFLNCKDDIEYLKMLFRDNVDKKIVESAMEKFNLCKFIIELIELNIIKTKKDILYFFFSYALKFCKYDMETSQIKDNGWLEKYKEKIILEIKEIFQYLFDNKLIVIPYEKEQNYYYYIFEKIYNVNLYEMENIFNFNFLNQHINTDMLIKSNLQQKIHLFKNLCKHYKSSNILDPENEKSTIPFITIFSIFKDTHINKNIFPNLFVQFIKNLFLININNKQNNFYVYDILEEDDELMCSEISSYVHSASTSLDFIFNYSIIHTTYVKGFSPDTLLMIFVFCLGSEINLKINFEVYESALLQNDDRMNTLKIFKYLDLNLDILRKYKMRKNDNFKEVSERFLKGEINIEEISQTFEWVKIKRFYFSLIIYELFNTDLYTVSRKYKLKTKELKNLYIRSCYNLSFNCKAIRNFKNSLSIFCIILENLLLKMKSKIVPHNF</sequence>
<dbReference type="KEGG" id="pcb:PCHAS_1350600"/>
<keyword evidence="2" id="KW-0378">Hydrolase</keyword>
<evidence type="ECO:0000313" key="7">
    <source>
        <dbReference type="EMBL" id="VTZ70458.1"/>
    </source>
</evidence>
<evidence type="ECO:0000256" key="1">
    <source>
        <dbReference type="ARBA" id="ARBA00022741"/>
    </source>
</evidence>
<name>A0A4V0KDJ5_PLACU</name>
<dbReference type="Pfam" id="PF00271">
    <property type="entry name" value="Helicase_C"/>
    <property type="match status" value="1"/>
</dbReference>
<dbReference type="PROSITE" id="PS51192">
    <property type="entry name" value="HELICASE_ATP_BIND_1"/>
    <property type="match status" value="1"/>
</dbReference>
<dbReference type="InterPro" id="IPR001650">
    <property type="entry name" value="Helicase_C-like"/>
</dbReference>
<dbReference type="GO" id="GO:0016787">
    <property type="term" value="F:hydrolase activity"/>
    <property type="evidence" value="ECO:0007669"/>
    <property type="project" value="UniProtKB-KW"/>
</dbReference>
<dbReference type="SMART" id="SM00487">
    <property type="entry name" value="DEXDc"/>
    <property type="match status" value="1"/>
</dbReference>
<dbReference type="GeneID" id="3488517"/>
<keyword evidence="4" id="KW-0067">ATP-binding</keyword>
<reference evidence="7 8" key="1">
    <citation type="journal article" date="2014" name="BMC Biol.">
        <title>A comprehensive evaluation of rodent malaria parasite genomes and gene expression.</title>
        <authorList>
            <person name="Otto T.D."/>
            <person name="Bohme U."/>
            <person name="Jackson A.P."/>
            <person name="Hunt M."/>
            <person name="Franke-Fayard B."/>
            <person name="Hoeijmakers W.A."/>
            <person name="Religa A.A."/>
            <person name="Robertson L."/>
            <person name="Sanders M."/>
            <person name="Ogun S.A."/>
            <person name="Cunningham D."/>
            <person name="Erhart A."/>
            <person name="Billker O."/>
            <person name="Khan S.M."/>
            <person name="Stunnenberg H.G."/>
            <person name="Langhorne J."/>
            <person name="Holder A.A."/>
            <person name="Waters A.P."/>
            <person name="Newbold C.I."/>
            <person name="Pain A."/>
            <person name="Berriman M."/>
            <person name="Janse C.J."/>
        </authorList>
    </citation>
    <scope>NUCLEOTIDE SEQUENCE [LARGE SCALE GENOMIC DNA]</scope>
    <source>
        <strain evidence="7 8">AS</strain>
    </source>
</reference>
<dbReference type="InterPro" id="IPR050474">
    <property type="entry name" value="Hel308_SKI2-like"/>
</dbReference>
<proteinExistence type="predicted"/>
<evidence type="ECO:0000256" key="4">
    <source>
        <dbReference type="ARBA" id="ARBA00022840"/>
    </source>
</evidence>
<dbReference type="SMART" id="SM00490">
    <property type="entry name" value="HELICc"/>
    <property type="match status" value="1"/>
</dbReference>
<evidence type="ECO:0000259" key="5">
    <source>
        <dbReference type="PROSITE" id="PS51192"/>
    </source>
</evidence>
<dbReference type="PANTHER" id="PTHR47961:SF6">
    <property type="entry name" value="DNA-DIRECTED DNA POLYMERASE"/>
    <property type="match status" value="1"/>
</dbReference>
<keyword evidence="8" id="KW-1185">Reference proteome</keyword>
<evidence type="ECO:0000259" key="6">
    <source>
        <dbReference type="PROSITE" id="PS51194"/>
    </source>
</evidence>
<feature type="domain" description="Helicase ATP-binding" evidence="5">
    <location>
        <begin position="209"/>
        <end position="386"/>
    </location>
</feature>